<sequence length="83" mass="9237">MKAMTASRDPMARKRLRNAAIKDRAPHYASAICIPARVVIQCSCTSSTYFLHCYPSMTGIVASLLHYDARKRTHLPSAICRIA</sequence>
<name>A0A085N5A4_9BILA</name>
<reference evidence="1" key="1">
    <citation type="journal article" date="2014" name="Nat. Genet.">
        <title>Genome and transcriptome of the porcine whipworm Trichuris suis.</title>
        <authorList>
            <person name="Jex A.R."/>
            <person name="Nejsum P."/>
            <person name="Schwarz E.M."/>
            <person name="Hu L."/>
            <person name="Young N.D."/>
            <person name="Hall R.S."/>
            <person name="Korhonen P.K."/>
            <person name="Liao S."/>
            <person name="Thamsborg S."/>
            <person name="Xia J."/>
            <person name="Xu P."/>
            <person name="Wang S."/>
            <person name="Scheerlinck J.P."/>
            <person name="Hofmann A."/>
            <person name="Sternberg P.W."/>
            <person name="Wang J."/>
            <person name="Gasser R.B."/>
        </authorList>
    </citation>
    <scope>NUCLEOTIDE SEQUENCE [LARGE SCALE GENOMIC DNA]</scope>
    <source>
        <strain evidence="1">DCEP-RM93F</strain>
    </source>
</reference>
<dbReference type="Proteomes" id="UP000030758">
    <property type="component" value="Unassembled WGS sequence"/>
</dbReference>
<accession>A0A085N5A4</accession>
<dbReference type="EMBL" id="KL367552">
    <property type="protein sequence ID" value="KFD64650.1"/>
    <property type="molecule type" value="Genomic_DNA"/>
</dbReference>
<gene>
    <name evidence="1" type="ORF">M514_23108</name>
</gene>
<protein>
    <submittedName>
        <fullName evidence="1">Uncharacterized protein</fullName>
    </submittedName>
</protein>
<organism evidence="1">
    <name type="scientific">Trichuris suis</name>
    <name type="common">pig whipworm</name>
    <dbReference type="NCBI Taxonomy" id="68888"/>
    <lineage>
        <taxon>Eukaryota</taxon>
        <taxon>Metazoa</taxon>
        <taxon>Ecdysozoa</taxon>
        <taxon>Nematoda</taxon>
        <taxon>Enoplea</taxon>
        <taxon>Dorylaimia</taxon>
        <taxon>Trichinellida</taxon>
        <taxon>Trichuridae</taxon>
        <taxon>Trichuris</taxon>
    </lineage>
</organism>
<dbReference type="AlphaFoldDB" id="A0A085N5A4"/>
<evidence type="ECO:0000313" key="1">
    <source>
        <dbReference type="EMBL" id="KFD64650.1"/>
    </source>
</evidence>
<proteinExistence type="predicted"/>